<keyword evidence="3" id="KW-1185">Reference proteome</keyword>
<organism evidence="2 3">
    <name type="scientific">Puccinia sorghi</name>
    <dbReference type="NCBI Taxonomy" id="27349"/>
    <lineage>
        <taxon>Eukaryota</taxon>
        <taxon>Fungi</taxon>
        <taxon>Dikarya</taxon>
        <taxon>Basidiomycota</taxon>
        <taxon>Pucciniomycotina</taxon>
        <taxon>Pucciniomycetes</taxon>
        <taxon>Pucciniales</taxon>
        <taxon>Pucciniaceae</taxon>
        <taxon>Puccinia</taxon>
    </lineage>
</organism>
<keyword evidence="1" id="KW-1133">Transmembrane helix</keyword>
<name>A0A0L6V3Z5_9BASI</name>
<evidence type="ECO:0000313" key="2">
    <source>
        <dbReference type="EMBL" id="KNZ55503.1"/>
    </source>
</evidence>
<feature type="transmembrane region" description="Helical" evidence="1">
    <location>
        <begin position="125"/>
        <end position="145"/>
    </location>
</feature>
<proteinExistence type="predicted"/>
<feature type="transmembrane region" description="Helical" evidence="1">
    <location>
        <begin position="94"/>
        <end position="113"/>
    </location>
</feature>
<keyword evidence="1" id="KW-0812">Transmembrane</keyword>
<sequence>MSILLGRLLQASQISRKRCCPAFSALGSETFANESVPIEILERGTPASGLCVLVQDFLHLREVFPEPAGLIKPPVGHKCIFLEGKILRYLGISILYNPLMMRLCCISIFFIQISFVSQLSTLSGLLIHLGLVVVVVSCGFSHTLLVSSKGSFLFPFLPSLFFCVIVILKFRFRFLLSLNLKPYQVCSFISVLSSCVVLHTHLWFLPKKSSAPLVSIEEPQPGYNKDSTHWEIHRSGQPSAVGTFAVTHVQTVEIIVVQLFCILGFPTGGLSPASTPLYISQLAIYILNLDHYNSPVGINHILVGNPLTRLALWRRGNYPKLGCRQRQHCFPRRSRAVKIMRRKIIIRTCSCPTMKQEEEFICNC</sequence>
<accession>A0A0L6V3Z5</accession>
<dbReference type="AlphaFoldDB" id="A0A0L6V3Z5"/>
<dbReference type="InterPro" id="IPR000408">
    <property type="entry name" value="Reg_chr_condens"/>
</dbReference>
<evidence type="ECO:0000256" key="1">
    <source>
        <dbReference type="SAM" id="Phobius"/>
    </source>
</evidence>
<protein>
    <submittedName>
        <fullName evidence="2">Uncharacterized protein</fullName>
    </submittedName>
</protein>
<dbReference type="EMBL" id="LAVV01007568">
    <property type="protein sequence ID" value="KNZ55503.1"/>
    <property type="molecule type" value="Genomic_DNA"/>
</dbReference>
<evidence type="ECO:0000313" key="3">
    <source>
        <dbReference type="Proteomes" id="UP000037035"/>
    </source>
</evidence>
<dbReference type="Proteomes" id="UP000037035">
    <property type="component" value="Unassembled WGS sequence"/>
</dbReference>
<keyword evidence="1" id="KW-0472">Membrane</keyword>
<feature type="transmembrane region" description="Helical" evidence="1">
    <location>
        <begin position="152"/>
        <end position="170"/>
    </location>
</feature>
<gene>
    <name evidence="2" type="ORF">VP01_265g5</name>
</gene>
<comment type="caution">
    <text evidence="2">The sequence shown here is derived from an EMBL/GenBank/DDBJ whole genome shotgun (WGS) entry which is preliminary data.</text>
</comment>
<feature type="transmembrane region" description="Helical" evidence="1">
    <location>
        <begin position="182"/>
        <end position="205"/>
    </location>
</feature>
<reference evidence="2 3" key="1">
    <citation type="submission" date="2015-08" db="EMBL/GenBank/DDBJ databases">
        <title>Next Generation Sequencing and Analysis of the Genome of Puccinia sorghi L Schw, the Causal Agent of Maize Common Rust.</title>
        <authorList>
            <person name="Rochi L."/>
            <person name="Burguener G."/>
            <person name="Darino M."/>
            <person name="Turjanski A."/>
            <person name="Kreff E."/>
            <person name="Dieguez M.J."/>
            <person name="Sacco F."/>
        </authorList>
    </citation>
    <scope>NUCLEOTIDE SEQUENCE [LARGE SCALE GENOMIC DNA]</scope>
    <source>
        <strain evidence="2 3">RO10H11247</strain>
    </source>
</reference>
<dbReference type="PROSITE" id="PS00626">
    <property type="entry name" value="RCC1_2"/>
    <property type="match status" value="1"/>
</dbReference>
<dbReference type="VEuPathDB" id="FungiDB:VP01_265g5"/>